<dbReference type="PIRSF" id="PIRSF000243">
    <property type="entry name" value="Cyt_c552"/>
    <property type="match status" value="1"/>
</dbReference>
<protein>
    <recommendedName>
        <fullName evidence="3">nitrite reductase (cytochrome; ammonia-forming)</fullName>
        <ecNumber evidence="3">1.7.2.2</ecNumber>
    </recommendedName>
</protein>
<dbReference type="InterPro" id="IPR036280">
    <property type="entry name" value="Multihaem_cyt_sf"/>
</dbReference>
<dbReference type="AlphaFoldDB" id="A0A4P2QIW6"/>
<evidence type="ECO:0000256" key="4">
    <source>
        <dbReference type="ARBA" id="ARBA00022617"/>
    </source>
</evidence>
<comment type="similarity">
    <text evidence="2">Belongs to the cytochrome c-552 family.</text>
</comment>
<dbReference type="GO" id="GO:0046872">
    <property type="term" value="F:metal ion binding"/>
    <property type="evidence" value="ECO:0007669"/>
    <property type="project" value="UniProtKB-KW"/>
</dbReference>
<evidence type="ECO:0000256" key="3">
    <source>
        <dbReference type="ARBA" id="ARBA00011887"/>
    </source>
</evidence>
<evidence type="ECO:0000256" key="11">
    <source>
        <dbReference type="SAM" id="MobiDB-lite"/>
    </source>
</evidence>
<dbReference type="RefSeq" id="WP_237245179.1">
    <property type="nucleotide sequence ID" value="NZ_CP012672.1"/>
</dbReference>
<evidence type="ECO:0000256" key="6">
    <source>
        <dbReference type="ARBA" id="ARBA00022729"/>
    </source>
</evidence>
<dbReference type="Proteomes" id="UP000295497">
    <property type="component" value="Chromosome"/>
</dbReference>
<evidence type="ECO:0000256" key="2">
    <source>
        <dbReference type="ARBA" id="ARBA00009288"/>
    </source>
</evidence>
<evidence type="ECO:0000256" key="12">
    <source>
        <dbReference type="SAM" id="Phobius"/>
    </source>
</evidence>
<organism evidence="13 14">
    <name type="scientific">Sorangium cellulosum</name>
    <name type="common">Polyangium cellulosum</name>
    <dbReference type="NCBI Taxonomy" id="56"/>
    <lineage>
        <taxon>Bacteria</taxon>
        <taxon>Pseudomonadati</taxon>
        <taxon>Myxococcota</taxon>
        <taxon>Polyangia</taxon>
        <taxon>Polyangiales</taxon>
        <taxon>Polyangiaceae</taxon>
        <taxon>Sorangium</taxon>
    </lineage>
</organism>
<dbReference type="Gene3D" id="1.20.140.10">
    <property type="entry name" value="Butyryl-CoA Dehydrogenase, subunit A, domain 3"/>
    <property type="match status" value="1"/>
</dbReference>
<evidence type="ECO:0000256" key="8">
    <source>
        <dbReference type="ARBA" id="ARBA00023002"/>
    </source>
</evidence>
<keyword evidence="12" id="KW-0812">Transmembrane</keyword>
<dbReference type="GO" id="GO:0020037">
    <property type="term" value="F:heme binding"/>
    <property type="evidence" value="ECO:0007669"/>
    <property type="project" value="TreeGrafter"/>
</dbReference>
<keyword evidence="9" id="KW-0408">Iron</keyword>
<keyword evidence="7" id="KW-0106">Calcium</keyword>
<feature type="region of interest" description="Disordered" evidence="11">
    <location>
        <begin position="86"/>
        <end position="109"/>
    </location>
</feature>
<dbReference type="CDD" id="cd00548">
    <property type="entry name" value="NrfA-like"/>
    <property type="match status" value="1"/>
</dbReference>
<proteinExistence type="inferred from homology"/>
<dbReference type="PANTHER" id="PTHR30633:SF0">
    <property type="entry name" value="CYTOCHROME C-552"/>
    <property type="match status" value="1"/>
</dbReference>
<keyword evidence="12" id="KW-0472">Membrane</keyword>
<keyword evidence="5" id="KW-0479">Metal-binding</keyword>
<evidence type="ECO:0000313" key="14">
    <source>
        <dbReference type="Proteomes" id="UP000295497"/>
    </source>
</evidence>
<evidence type="ECO:0000256" key="5">
    <source>
        <dbReference type="ARBA" id="ARBA00022723"/>
    </source>
</evidence>
<evidence type="ECO:0000256" key="10">
    <source>
        <dbReference type="ARBA" id="ARBA00049131"/>
    </source>
</evidence>
<comment type="catalytic activity">
    <reaction evidence="10">
        <text>6 Fe(III)-[cytochrome c] + NH4(+) + 2 H2O = 6 Fe(II)-[cytochrome c] + nitrite + 8 H(+)</text>
        <dbReference type="Rhea" id="RHEA:13089"/>
        <dbReference type="Rhea" id="RHEA-COMP:10350"/>
        <dbReference type="Rhea" id="RHEA-COMP:14399"/>
        <dbReference type="ChEBI" id="CHEBI:15377"/>
        <dbReference type="ChEBI" id="CHEBI:15378"/>
        <dbReference type="ChEBI" id="CHEBI:16301"/>
        <dbReference type="ChEBI" id="CHEBI:28938"/>
        <dbReference type="ChEBI" id="CHEBI:29033"/>
        <dbReference type="ChEBI" id="CHEBI:29034"/>
        <dbReference type="EC" id="1.7.2.2"/>
    </reaction>
</comment>
<keyword evidence="6" id="KW-0732">Signal</keyword>
<feature type="region of interest" description="Disordered" evidence="11">
    <location>
        <begin position="482"/>
        <end position="503"/>
    </location>
</feature>
<evidence type="ECO:0000313" key="13">
    <source>
        <dbReference type="EMBL" id="AUX29869.1"/>
    </source>
</evidence>
<reference evidence="13 14" key="1">
    <citation type="submission" date="2015-09" db="EMBL/GenBank/DDBJ databases">
        <title>Sorangium comparison.</title>
        <authorList>
            <person name="Zaburannyi N."/>
            <person name="Bunk B."/>
            <person name="Overmann J."/>
            <person name="Mueller R."/>
        </authorList>
    </citation>
    <scope>NUCLEOTIDE SEQUENCE [LARGE SCALE GENOMIC DNA]</scope>
    <source>
        <strain evidence="13 14">So ce836</strain>
    </source>
</reference>
<dbReference type="EMBL" id="CP012672">
    <property type="protein sequence ID" value="AUX29869.1"/>
    <property type="molecule type" value="Genomic_DNA"/>
</dbReference>
<comment type="subcellular location">
    <subcellularLocation>
        <location evidence="1">Cell envelope</location>
    </subcellularLocation>
</comment>
<evidence type="ECO:0000256" key="9">
    <source>
        <dbReference type="ARBA" id="ARBA00023004"/>
    </source>
</evidence>
<sequence>MTEPKDEGSTTERPKEPALRRYLPLIAVAAAAATAGIAALLVNIFEHKQEAKSPFYRVVELDDTMDDPAVWGKNFPIQYDGYRRTADQKRTRYGGSEAVPRTPTEADPRSVVAQSKLEEDGRLKTMWAGYAFARDFREERGHAYMLEDQVYTERQIATKQPGTCIHCHASVYVPYKKLGGGDLMRGWEAMNQMPFPEARKLVTHPVSCIDCHDPESMQLRVTRPGFLEGIRALKASMGEKDYDVNTMATRQEMRSYVCGQCHVEYYFKGPEKRLVYPWAKGIKVDEIYAYYEETGHADWTHAESGAKVLKAQHPEFEMWNQGVHARSGVACADCHMPYQRVGAAKVSDHHIQSPLLNINRACQTCHKWPEDELRQRVETIQGRHAETRDRAMDAVTALIGDIRRAKEAGATDEALAEARAAQRKCQFFVDFAEAENSSGFHAPQEAMRILASAIDTCRRGQLALRDGAPAGAAGAIAAPAEAAAADAGSEAPGGAAAPKIGAP</sequence>
<evidence type="ECO:0000256" key="1">
    <source>
        <dbReference type="ARBA" id="ARBA00004196"/>
    </source>
</evidence>
<dbReference type="InterPro" id="IPR003321">
    <property type="entry name" value="Cyt_c552"/>
</dbReference>
<dbReference type="GO" id="GO:0042279">
    <property type="term" value="F:nitrite reductase (cytochrome, ammonia-forming) activity"/>
    <property type="evidence" value="ECO:0007669"/>
    <property type="project" value="UniProtKB-EC"/>
</dbReference>
<keyword evidence="8 13" id="KW-0560">Oxidoreductase</keyword>
<accession>A0A4P2QIW6</accession>
<dbReference type="Gene3D" id="1.10.1130.10">
    <property type="entry name" value="Flavocytochrome C3, Chain A"/>
    <property type="match status" value="1"/>
</dbReference>
<dbReference type="EC" id="1.7.2.2" evidence="3"/>
<evidence type="ECO:0000256" key="7">
    <source>
        <dbReference type="ARBA" id="ARBA00022837"/>
    </source>
</evidence>
<keyword evidence="12" id="KW-1133">Transmembrane helix</keyword>
<feature type="transmembrane region" description="Helical" evidence="12">
    <location>
        <begin position="22"/>
        <end position="45"/>
    </location>
</feature>
<dbReference type="GO" id="GO:0019645">
    <property type="term" value="P:anaerobic electron transport chain"/>
    <property type="evidence" value="ECO:0007669"/>
    <property type="project" value="TreeGrafter"/>
</dbReference>
<dbReference type="Pfam" id="PF02335">
    <property type="entry name" value="Cytochrom_C552"/>
    <property type="match status" value="1"/>
</dbReference>
<keyword evidence="4" id="KW-0349">Heme</keyword>
<dbReference type="GO" id="GO:0030288">
    <property type="term" value="C:outer membrane-bounded periplasmic space"/>
    <property type="evidence" value="ECO:0007669"/>
    <property type="project" value="TreeGrafter"/>
</dbReference>
<dbReference type="PANTHER" id="PTHR30633">
    <property type="entry name" value="CYTOCHROME C-552 RESPIRATORY NITRITE REDUCTASE"/>
    <property type="match status" value="1"/>
</dbReference>
<gene>
    <name evidence="13" type="ORF">SOCE836_019620</name>
</gene>
<name>A0A4P2QIW6_SORCE</name>
<dbReference type="SUPFAM" id="SSF48695">
    <property type="entry name" value="Multiheme cytochromes"/>
    <property type="match status" value="1"/>
</dbReference>